<evidence type="ECO:0000313" key="13">
    <source>
        <dbReference type="EMBL" id="EGW32863.1"/>
    </source>
</evidence>
<dbReference type="GO" id="GO:0002939">
    <property type="term" value="P:tRNA N1-guanine methylation"/>
    <property type="evidence" value="ECO:0007669"/>
    <property type="project" value="EnsemblFungi"/>
</dbReference>
<dbReference type="FunCoup" id="G3AK52">
    <property type="interactions" value="778"/>
</dbReference>
<dbReference type="OrthoDB" id="278300at2759"/>
<keyword evidence="14" id="KW-1185">Reference proteome</keyword>
<dbReference type="RefSeq" id="XP_007374378.1">
    <property type="nucleotide sequence ID" value="XM_007374316.1"/>
</dbReference>
<evidence type="ECO:0000259" key="12">
    <source>
        <dbReference type="PROSITE" id="PS51675"/>
    </source>
</evidence>
<dbReference type="GO" id="GO:0052905">
    <property type="term" value="F:tRNA (guanosine(9)-N1)-methyltransferase activity"/>
    <property type="evidence" value="ECO:0007669"/>
    <property type="project" value="UniProtKB-EC"/>
</dbReference>
<dbReference type="InterPro" id="IPR028564">
    <property type="entry name" value="MT_TRM10-typ"/>
</dbReference>
<feature type="binding site" evidence="10">
    <location>
        <position position="216"/>
    </location>
    <ligand>
        <name>S-adenosyl-L-methionine</name>
        <dbReference type="ChEBI" id="CHEBI:59789"/>
    </ligand>
</feature>
<feature type="compositionally biased region" description="Basic residues" evidence="11">
    <location>
        <begin position="65"/>
        <end position="78"/>
    </location>
</feature>
<feature type="binding site" evidence="10">
    <location>
        <position position="228"/>
    </location>
    <ligand>
        <name>S-adenosyl-L-methionine</name>
        <dbReference type="ChEBI" id="CHEBI:59789"/>
    </ligand>
</feature>
<dbReference type="PANTHER" id="PTHR13563">
    <property type="entry name" value="TRNA (GUANINE-9-) METHYLTRANSFERASE"/>
    <property type="match status" value="1"/>
</dbReference>
<evidence type="ECO:0000256" key="2">
    <source>
        <dbReference type="ARBA" id="ARBA00020451"/>
    </source>
</evidence>
<keyword evidence="4" id="KW-0808">Transferase</keyword>
<evidence type="ECO:0000256" key="11">
    <source>
        <dbReference type="SAM" id="MobiDB-lite"/>
    </source>
</evidence>
<dbReference type="InParanoid" id="G3AK52"/>
<feature type="region of interest" description="Disordered" evidence="11">
    <location>
        <begin position="286"/>
        <end position="314"/>
    </location>
</feature>
<evidence type="ECO:0000256" key="4">
    <source>
        <dbReference type="ARBA" id="ARBA00022679"/>
    </source>
</evidence>
<dbReference type="EC" id="2.1.1.221" evidence="1"/>
<sequence>MSTAEPPHPKKKKGNPPTPEEIEERRKLKQLEVIPEGMSKSEWKRQLKSQKWQETKEQYREFQRAKKKAQRQRSKERKRNAEAEEETNYHSIKKSKVMLGKQIPTGVTCIFDCEFDELMNQKEIVSMSNQISRSYSAMRHCEYDLKLKITSFNKNLKKRFDDDVSQYKLWKGIEFNSQQNISDLITEENKSQFVYLTADTDEVIEELLPNHTYIIGGIVDKNRHKQLCLKKAQELGLKVGKLPIDKFIEMNGRHVLATSHVYELCCKWFENGKDWGKAFNEVLPPRKVKGQAKPEEDKGEQEEQEEHSETPSSE</sequence>
<dbReference type="AlphaFoldDB" id="G3AK52"/>
<dbReference type="Gene3D" id="3.40.1280.30">
    <property type="match status" value="1"/>
</dbReference>
<accession>G3AK52</accession>
<evidence type="ECO:0000256" key="3">
    <source>
        <dbReference type="ARBA" id="ARBA00022603"/>
    </source>
</evidence>
<evidence type="ECO:0000313" key="14">
    <source>
        <dbReference type="Proteomes" id="UP000000709"/>
    </source>
</evidence>
<dbReference type="GO" id="GO:0005634">
    <property type="term" value="C:nucleus"/>
    <property type="evidence" value="ECO:0007669"/>
    <property type="project" value="TreeGrafter"/>
</dbReference>
<evidence type="ECO:0000256" key="10">
    <source>
        <dbReference type="PIRSR" id="PIRSR016323-2"/>
    </source>
</evidence>
<evidence type="ECO:0000256" key="1">
    <source>
        <dbReference type="ARBA" id="ARBA00012797"/>
    </source>
</evidence>
<feature type="domain" description="SAM-dependent MTase TRM10-type" evidence="12">
    <location>
        <begin position="95"/>
        <end position="290"/>
    </location>
</feature>
<evidence type="ECO:0000256" key="5">
    <source>
        <dbReference type="ARBA" id="ARBA00022691"/>
    </source>
</evidence>
<reference evidence="13 14" key="1">
    <citation type="journal article" date="2011" name="Proc. Natl. Acad. Sci. U.S.A.">
        <title>Comparative genomics of xylose-fermenting fungi for enhanced biofuel production.</title>
        <authorList>
            <person name="Wohlbach D.J."/>
            <person name="Kuo A."/>
            <person name="Sato T.K."/>
            <person name="Potts K.M."/>
            <person name="Salamov A.A."/>
            <person name="LaButti K.M."/>
            <person name="Sun H."/>
            <person name="Clum A."/>
            <person name="Pangilinan J.L."/>
            <person name="Lindquist E.A."/>
            <person name="Lucas S."/>
            <person name="Lapidus A."/>
            <person name="Jin M."/>
            <person name="Gunawan C."/>
            <person name="Balan V."/>
            <person name="Dale B.E."/>
            <person name="Jeffries T.W."/>
            <person name="Zinkel R."/>
            <person name="Barry K.W."/>
            <person name="Grigoriev I.V."/>
            <person name="Gasch A.P."/>
        </authorList>
    </citation>
    <scope>NUCLEOTIDE SEQUENCE [LARGE SCALE GENOMIC DNA]</scope>
    <source>
        <strain evidence="14">NRRL Y-27907 / 11-Y1</strain>
    </source>
</reference>
<feature type="binding site" evidence="10">
    <location>
        <position position="242"/>
    </location>
    <ligand>
        <name>S-adenosyl-L-methionine</name>
        <dbReference type="ChEBI" id="CHEBI:59789"/>
    </ligand>
</feature>
<keyword evidence="3" id="KW-0489">Methyltransferase</keyword>
<dbReference type="EMBL" id="GL996501">
    <property type="protein sequence ID" value="EGW32863.1"/>
    <property type="molecule type" value="Genomic_DNA"/>
</dbReference>
<dbReference type="InterPro" id="IPR007356">
    <property type="entry name" value="tRNA_m1G_MeTrfase_euk"/>
</dbReference>
<dbReference type="KEGG" id="spaa:SPAPADRAFT_60204"/>
<comment type="catalytic activity">
    <reaction evidence="8">
        <text>guanosine(9) in tRNA + S-adenosyl-L-methionine = N(1)-methylguanosine(9) in tRNA + S-adenosyl-L-homocysteine + H(+)</text>
        <dbReference type="Rhea" id="RHEA:43156"/>
        <dbReference type="Rhea" id="RHEA-COMP:10367"/>
        <dbReference type="Rhea" id="RHEA-COMP:10368"/>
        <dbReference type="ChEBI" id="CHEBI:15378"/>
        <dbReference type="ChEBI" id="CHEBI:57856"/>
        <dbReference type="ChEBI" id="CHEBI:59789"/>
        <dbReference type="ChEBI" id="CHEBI:73542"/>
        <dbReference type="ChEBI" id="CHEBI:74269"/>
        <dbReference type="EC" id="2.1.1.221"/>
    </reaction>
</comment>
<evidence type="ECO:0000256" key="7">
    <source>
        <dbReference type="ARBA" id="ARBA00032166"/>
    </source>
</evidence>
<feature type="compositionally biased region" description="Basic and acidic residues" evidence="11">
    <location>
        <begin position="39"/>
        <end position="64"/>
    </location>
</feature>
<feature type="compositionally biased region" description="Acidic residues" evidence="11">
    <location>
        <begin position="297"/>
        <end position="306"/>
    </location>
</feature>
<proteinExistence type="predicted"/>
<evidence type="ECO:0000256" key="9">
    <source>
        <dbReference type="PIRSR" id="PIRSR016323-1"/>
    </source>
</evidence>
<name>G3AK52_SPAPN</name>
<dbReference type="eggNOG" id="KOG2967">
    <property type="taxonomic scope" value="Eukaryota"/>
</dbReference>
<evidence type="ECO:0000256" key="8">
    <source>
        <dbReference type="ARBA" id="ARBA00048434"/>
    </source>
</evidence>
<protein>
    <recommendedName>
        <fullName evidence="2">tRNA (guanine(9)-N1)-methyltransferase</fullName>
        <ecNumber evidence="1">2.1.1.221</ecNumber>
    </recommendedName>
    <alternativeName>
        <fullName evidence="7">tRNA methyltransferase 10</fullName>
    </alternativeName>
    <alternativeName>
        <fullName evidence="6">tRNA(m1G9)-methyltransferase</fullName>
    </alternativeName>
</protein>
<gene>
    <name evidence="13" type="ORF">SPAPADRAFT_60204</name>
</gene>
<feature type="region of interest" description="Disordered" evidence="11">
    <location>
        <begin position="1"/>
        <end position="89"/>
    </location>
</feature>
<dbReference type="GO" id="GO:0000049">
    <property type="term" value="F:tRNA binding"/>
    <property type="evidence" value="ECO:0007669"/>
    <property type="project" value="TreeGrafter"/>
</dbReference>
<dbReference type="InterPro" id="IPR038459">
    <property type="entry name" value="MT_TRM10-typ_sf"/>
</dbReference>
<feature type="binding site" evidence="10">
    <location>
        <position position="196"/>
    </location>
    <ligand>
        <name>S-adenosyl-L-methionine</name>
        <dbReference type="ChEBI" id="CHEBI:59789"/>
    </ligand>
</feature>
<keyword evidence="5" id="KW-0949">S-adenosyl-L-methionine</keyword>
<dbReference type="STRING" id="619300.G3AK52"/>
<dbReference type="OMA" id="FKKNDGW"/>
<dbReference type="GeneID" id="18873273"/>
<evidence type="ECO:0000256" key="6">
    <source>
        <dbReference type="ARBA" id="ARBA00031792"/>
    </source>
</evidence>
<dbReference type="PANTHER" id="PTHR13563:SF13">
    <property type="entry name" value="TRNA METHYLTRANSFERASE 10 HOMOLOG A"/>
    <property type="match status" value="1"/>
</dbReference>
<dbReference type="HOGENOM" id="CLU_034384_1_0_1"/>
<feature type="active site" description="Proton acceptor" evidence="9">
    <location>
        <position position="220"/>
    </location>
</feature>
<dbReference type="PROSITE" id="PS51675">
    <property type="entry name" value="SAM_MT_TRM10"/>
    <property type="match status" value="1"/>
</dbReference>
<dbReference type="CDD" id="cd18089">
    <property type="entry name" value="SPOUT_Trm10-like"/>
    <property type="match status" value="1"/>
</dbReference>
<dbReference type="Proteomes" id="UP000000709">
    <property type="component" value="Unassembled WGS sequence"/>
</dbReference>
<dbReference type="PIRSF" id="PIRSF016323">
    <property type="entry name" value="tRNA_m1G_mtfrase_met"/>
    <property type="match status" value="1"/>
</dbReference>
<organism evidence="14">
    <name type="scientific">Spathaspora passalidarum (strain NRRL Y-27907 / 11-Y1)</name>
    <dbReference type="NCBI Taxonomy" id="619300"/>
    <lineage>
        <taxon>Eukaryota</taxon>
        <taxon>Fungi</taxon>
        <taxon>Dikarya</taxon>
        <taxon>Ascomycota</taxon>
        <taxon>Saccharomycotina</taxon>
        <taxon>Pichiomycetes</taxon>
        <taxon>Debaryomycetaceae</taxon>
        <taxon>Spathaspora</taxon>
    </lineage>
</organism>
<dbReference type="InterPro" id="IPR016653">
    <property type="entry name" value="TRM10/TRM10A"/>
</dbReference>